<protein>
    <submittedName>
        <fullName evidence="1">Uncharacterized protein</fullName>
    </submittedName>
</protein>
<keyword evidence="2" id="KW-1185">Reference proteome</keyword>
<sequence>IQYNIDIYWNYTLRIIKDTLFYRIILNNFITDYIEITDLALSKTNWTYLEIIYNLLFPFEEYIKFVSRE</sequence>
<organism evidence="1 2">
    <name type="scientific">Hyaloscypha hepaticicola</name>
    <dbReference type="NCBI Taxonomy" id="2082293"/>
    <lineage>
        <taxon>Eukaryota</taxon>
        <taxon>Fungi</taxon>
        <taxon>Dikarya</taxon>
        <taxon>Ascomycota</taxon>
        <taxon>Pezizomycotina</taxon>
        <taxon>Leotiomycetes</taxon>
        <taxon>Helotiales</taxon>
        <taxon>Hyaloscyphaceae</taxon>
        <taxon>Hyaloscypha</taxon>
    </lineage>
</organism>
<dbReference type="EMBL" id="KZ613477">
    <property type="protein sequence ID" value="PMD22563.1"/>
    <property type="molecule type" value="Genomic_DNA"/>
</dbReference>
<reference evidence="1 2" key="1">
    <citation type="submission" date="2016-05" db="EMBL/GenBank/DDBJ databases">
        <title>A degradative enzymes factory behind the ericoid mycorrhizal symbiosis.</title>
        <authorList>
            <consortium name="DOE Joint Genome Institute"/>
            <person name="Martino E."/>
            <person name="Morin E."/>
            <person name="Grelet G."/>
            <person name="Kuo A."/>
            <person name="Kohler A."/>
            <person name="Daghino S."/>
            <person name="Barry K."/>
            <person name="Choi C."/>
            <person name="Cichocki N."/>
            <person name="Clum A."/>
            <person name="Copeland A."/>
            <person name="Hainaut M."/>
            <person name="Haridas S."/>
            <person name="Labutti K."/>
            <person name="Lindquist E."/>
            <person name="Lipzen A."/>
            <person name="Khouja H.-R."/>
            <person name="Murat C."/>
            <person name="Ohm R."/>
            <person name="Olson A."/>
            <person name="Spatafora J."/>
            <person name="Veneault-Fourrey C."/>
            <person name="Henrissat B."/>
            <person name="Grigoriev I."/>
            <person name="Martin F."/>
            <person name="Perotto S."/>
        </authorList>
    </citation>
    <scope>NUCLEOTIDE SEQUENCE [LARGE SCALE GENOMIC DNA]</scope>
    <source>
        <strain evidence="1 2">UAMH 7357</strain>
    </source>
</reference>
<dbReference type="Proteomes" id="UP000235672">
    <property type="component" value="Unassembled WGS sequence"/>
</dbReference>
<accession>A0A2J6Q8I2</accession>
<dbReference type="AlphaFoldDB" id="A0A2J6Q8I2"/>
<evidence type="ECO:0000313" key="2">
    <source>
        <dbReference type="Proteomes" id="UP000235672"/>
    </source>
</evidence>
<proteinExistence type="predicted"/>
<feature type="non-terminal residue" evidence="1">
    <location>
        <position position="1"/>
    </location>
</feature>
<gene>
    <name evidence="1" type="ORF">NA56DRAFT_570026</name>
</gene>
<evidence type="ECO:0000313" key="1">
    <source>
        <dbReference type="EMBL" id="PMD22563.1"/>
    </source>
</evidence>
<name>A0A2J6Q8I2_9HELO</name>